<feature type="transmembrane region" description="Helical" evidence="1">
    <location>
        <begin position="162"/>
        <end position="184"/>
    </location>
</feature>
<feature type="transmembrane region" description="Helical" evidence="1">
    <location>
        <begin position="62"/>
        <end position="81"/>
    </location>
</feature>
<gene>
    <name evidence="2" type="ORF">FRZ61_29350</name>
</gene>
<organism evidence="2 3">
    <name type="scientific">Hypericibacter adhaerens</name>
    <dbReference type="NCBI Taxonomy" id="2602016"/>
    <lineage>
        <taxon>Bacteria</taxon>
        <taxon>Pseudomonadati</taxon>
        <taxon>Pseudomonadota</taxon>
        <taxon>Alphaproteobacteria</taxon>
        <taxon>Rhodospirillales</taxon>
        <taxon>Dongiaceae</taxon>
        <taxon>Hypericibacter</taxon>
    </lineage>
</organism>
<dbReference type="EMBL" id="CP042582">
    <property type="protein sequence ID" value="QEX23000.1"/>
    <property type="molecule type" value="Genomic_DNA"/>
</dbReference>
<keyword evidence="1" id="KW-1133">Transmembrane helix</keyword>
<evidence type="ECO:0000256" key="1">
    <source>
        <dbReference type="SAM" id="Phobius"/>
    </source>
</evidence>
<feature type="transmembrane region" description="Helical" evidence="1">
    <location>
        <begin position="36"/>
        <end position="55"/>
    </location>
</feature>
<evidence type="ECO:0000313" key="3">
    <source>
        <dbReference type="Proteomes" id="UP000325797"/>
    </source>
</evidence>
<keyword evidence="1" id="KW-0812">Transmembrane</keyword>
<accession>A0A5J6N326</accession>
<protein>
    <submittedName>
        <fullName evidence="2">Membrane protein</fullName>
    </submittedName>
</protein>
<proteinExistence type="predicted"/>
<feature type="transmembrane region" description="Helical" evidence="1">
    <location>
        <begin position="93"/>
        <end position="113"/>
    </location>
</feature>
<feature type="transmembrane region" description="Helical" evidence="1">
    <location>
        <begin position="134"/>
        <end position="156"/>
    </location>
</feature>
<name>A0A5J6N326_9PROT</name>
<dbReference type="AlphaFoldDB" id="A0A5J6N326"/>
<sequence length="192" mass="20830">MQRRALNPWLLAAAIGGVLYPFAVYAGLTRSGLTFLRPWGLVAIGLILIGLRLFAMRRVAGHALPTGFAVAALVLVALLALDGEIAAKAYPVVISLAVAAIFGCSLIWPPTVVERMARIREPVLPPQAVAYTRGVTWLWFGFLLANAFVAAILGVWGTLSQWTLWTGLVSYLLMGALFLGELAWRHHLRSRA</sequence>
<dbReference type="RefSeq" id="WP_151118433.1">
    <property type="nucleotide sequence ID" value="NZ_CP042582.1"/>
</dbReference>
<keyword evidence="1" id="KW-0472">Membrane</keyword>
<dbReference type="KEGG" id="hadh:FRZ61_29350"/>
<evidence type="ECO:0000313" key="2">
    <source>
        <dbReference type="EMBL" id="QEX23000.1"/>
    </source>
</evidence>
<keyword evidence="3" id="KW-1185">Reference proteome</keyword>
<reference evidence="2 3" key="1">
    <citation type="submission" date="2019-08" db="EMBL/GenBank/DDBJ databases">
        <title>Hyperibacter terrae gen. nov., sp. nov. and Hyperibacter viscosus sp. nov., two new members in the family Rhodospirillaceae isolated from the rhizosphere of Hypericum perforatum.</title>
        <authorList>
            <person name="Noviana Z."/>
        </authorList>
    </citation>
    <scope>NUCLEOTIDE SEQUENCE [LARGE SCALE GENOMIC DNA]</scope>
    <source>
        <strain evidence="2 3">R5959</strain>
    </source>
</reference>
<dbReference type="Proteomes" id="UP000325797">
    <property type="component" value="Chromosome"/>
</dbReference>
<dbReference type="OrthoDB" id="8537043at2"/>